<dbReference type="Gene3D" id="2.140.10.10">
    <property type="entry name" value="Quinoprotein alcohol dehydrogenase-like superfamily"/>
    <property type="match status" value="1"/>
</dbReference>
<organism evidence="1 2">
    <name type="scientific">Paraburkholderia sacchari</name>
    <dbReference type="NCBI Taxonomy" id="159450"/>
    <lineage>
        <taxon>Bacteria</taxon>
        <taxon>Pseudomonadati</taxon>
        <taxon>Pseudomonadota</taxon>
        <taxon>Betaproteobacteria</taxon>
        <taxon>Burkholderiales</taxon>
        <taxon>Burkholderiaceae</taxon>
        <taxon>Paraburkholderia</taxon>
    </lineage>
</organism>
<name>A0A8T6ZKT7_9BURK</name>
<reference evidence="1" key="1">
    <citation type="journal article" date="2015" name="Genome Announc.">
        <title>Draft Genome Sequence of the Polyhydroxyalkanoate-Producing Bacterium Burkholderia sacchari LMG 19450 Isolated from Brazilian Sugarcane Plantation Soil.</title>
        <authorList>
            <person name="Alexandrino P.M."/>
            <person name="Mendonca T.T."/>
            <person name="Guaman Bautista L.P."/>
            <person name="Cherix J."/>
            <person name="Lozano-Sakalauskas G.C."/>
            <person name="Fujita A."/>
            <person name="Ramos Filho E."/>
            <person name="Long P."/>
            <person name="Padilla G."/>
            <person name="Taciro M.K."/>
            <person name="Gomez J.G."/>
            <person name="Silva L.F."/>
        </authorList>
    </citation>
    <scope>NUCLEOTIDE SEQUENCE</scope>
    <source>
        <strain evidence="1">LMG 19450</strain>
    </source>
</reference>
<keyword evidence="2" id="KW-1185">Reference proteome</keyword>
<dbReference type="EMBL" id="JTDB02000012">
    <property type="protein sequence ID" value="NLP65143.1"/>
    <property type="molecule type" value="Genomic_DNA"/>
</dbReference>
<comment type="caution">
    <text evidence="1">The sequence shown here is derived from an EMBL/GenBank/DDBJ whole genome shotgun (WGS) entry which is preliminary data.</text>
</comment>
<sequence>METLIFEVDGKEYVAVRGYGGANPIWGGPMTDVAKDVPRGGTLYAFALSQD</sequence>
<reference evidence="1" key="2">
    <citation type="submission" date="2020-04" db="EMBL/GenBank/DDBJ databases">
        <authorList>
            <person name="Alexandrino P."/>
            <person name="Mendonca T."/>
            <person name="Guaman L."/>
            <person name="Cherix J."/>
            <person name="Lozano-Sakalauskas G."/>
            <person name="Fujita A."/>
            <person name="Filho E.R."/>
            <person name="Long P."/>
            <person name="Padilla G."/>
            <person name="Taciro M.K."/>
            <person name="Gomez J.G."/>
            <person name="Silva L.F."/>
            <person name="Torres M."/>
        </authorList>
    </citation>
    <scope>NUCLEOTIDE SEQUENCE</scope>
    <source>
        <strain evidence="1">LMG 19450</strain>
    </source>
</reference>
<accession>A0A8T6ZKT7</accession>
<proteinExistence type="predicted"/>
<evidence type="ECO:0000313" key="2">
    <source>
        <dbReference type="Proteomes" id="UP000030460"/>
    </source>
</evidence>
<gene>
    <name evidence="1" type="ORF">NH14_029225</name>
</gene>
<dbReference type="Proteomes" id="UP000030460">
    <property type="component" value="Unassembled WGS sequence"/>
</dbReference>
<dbReference type="AlphaFoldDB" id="A0A8T6ZKT7"/>
<dbReference type="RefSeq" id="WP_162531589.1">
    <property type="nucleotide sequence ID" value="NZ_CADFGF010000020.1"/>
</dbReference>
<protein>
    <submittedName>
        <fullName evidence="1">Uncharacterized protein</fullName>
    </submittedName>
</protein>
<evidence type="ECO:0000313" key="1">
    <source>
        <dbReference type="EMBL" id="NLP65143.1"/>
    </source>
</evidence>